<dbReference type="AlphaFoldDB" id="A0A7G1I492"/>
<evidence type="ECO:0000313" key="3">
    <source>
        <dbReference type="Proteomes" id="UP000516380"/>
    </source>
</evidence>
<sequence length="103" mass="12023">MSVDALDRPVKAVVFRPLSLARRIKNSLATVVFFSSFAIALVPLVWLLWVVIERGWYAIIRVDWWTHSLRGVLPEEFAGACTTRSTGHWYRPGWRPRWPCRWA</sequence>
<evidence type="ECO:0000313" key="2">
    <source>
        <dbReference type="EMBL" id="BCI85821.1"/>
    </source>
</evidence>
<keyword evidence="1" id="KW-0812">Transmembrane</keyword>
<name>A0A7G1I492_MYCKA</name>
<dbReference type="EMBL" id="AP023343">
    <property type="protein sequence ID" value="BCI85821.1"/>
    <property type="molecule type" value="Genomic_DNA"/>
</dbReference>
<keyword evidence="3" id="KW-1185">Reference proteome</keyword>
<organism evidence="2 3">
    <name type="scientific">Mycobacterium kansasii</name>
    <dbReference type="NCBI Taxonomy" id="1768"/>
    <lineage>
        <taxon>Bacteria</taxon>
        <taxon>Bacillati</taxon>
        <taxon>Actinomycetota</taxon>
        <taxon>Actinomycetes</taxon>
        <taxon>Mycobacteriales</taxon>
        <taxon>Mycobacteriaceae</taxon>
        <taxon>Mycobacterium</taxon>
    </lineage>
</organism>
<gene>
    <name evidence="2" type="ORF">NIIDMKKI_10270</name>
</gene>
<evidence type="ECO:0000256" key="1">
    <source>
        <dbReference type="SAM" id="Phobius"/>
    </source>
</evidence>
<dbReference type="Proteomes" id="UP000516380">
    <property type="component" value="Chromosome"/>
</dbReference>
<keyword evidence="1" id="KW-0472">Membrane</keyword>
<accession>A0A7G1I492</accession>
<feature type="transmembrane region" description="Helical" evidence="1">
    <location>
        <begin position="28"/>
        <end position="52"/>
    </location>
</feature>
<proteinExistence type="predicted"/>
<keyword evidence="1" id="KW-1133">Transmembrane helix</keyword>
<reference evidence="2 3" key="1">
    <citation type="submission" date="2020-07" db="EMBL/GenBank/DDBJ databases">
        <title>Mycobacterium kansasii (former subtype) with zoonotic potential isolated from diseased indoor pet cat, Japan.</title>
        <authorList>
            <person name="Fukano H."/>
            <person name="Terazono T."/>
            <person name="Hoshino Y."/>
        </authorList>
    </citation>
    <scope>NUCLEOTIDE SEQUENCE [LARGE SCALE GENOMIC DNA]</scope>
    <source>
        <strain evidence="2 3">Kuro-I</strain>
    </source>
</reference>
<protein>
    <submittedName>
        <fullName evidence="2">Uncharacterized protein</fullName>
    </submittedName>
</protein>